<proteinExistence type="predicted"/>
<evidence type="ECO:0000313" key="2">
    <source>
        <dbReference type="Proteomes" id="UP000644441"/>
    </source>
</evidence>
<organism evidence="1 2">
    <name type="scientific">Alloalcanivorax venustensis ISO4</name>
    <dbReference type="NCBI Taxonomy" id="1177184"/>
    <lineage>
        <taxon>Bacteria</taxon>
        <taxon>Pseudomonadati</taxon>
        <taxon>Pseudomonadota</taxon>
        <taxon>Gammaproteobacteria</taxon>
        <taxon>Oceanospirillales</taxon>
        <taxon>Alcanivoracaceae</taxon>
        <taxon>Alloalcanivorax</taxon>
    </lineage>
</organism>
<dbReference type="Proteomes" id="UP000644441">
    <property type="component" value="Unassembled WGS sequence"/>
</dbReference>
<sequence>MQRFILRAEGRNKRFEQIRVLLMQPAVFLAEITPELGVTNGRCSIGCNNTGRNLKAASTYQRKVTTSGTCCAIDDLKPIFCWQAKQCLLDLEVMGLRPRSRQWHMLIILFQLLVASIKRCFNAFQQALQTVPG</sequence>
<name>A0ABS0AJZ4_9GAMM</name>
<protein>
    <recommendedName>
        <fullName evidence="3">Transposase</fullName>
    </recommendedName>
</protein>
<evidence type="ECO:0000313" key="1">
    <source>
        <dbReference type="EMBL" id="MBF5054466.1"/>
    </source>
</evidence>
<comment type="caution">
    <text evidence="1">The sequence shown here is derived from an EMBL/GenBank/DDBJ whole genome shotgun (WGS) entry which is preliminary data.</text>
</comment>
<gene>
    <name evidence="1" type="ORF">ISO4_03068</name>
</gene>
<keyword evidence="2" id="KW-1185">Reference proteome</keyword>
<reference evidence="1 2" key="1">
    <citation type="submission" date="2012-09" db="EMBL/GenBank/DDBJ databases">
        <title>Genome Sequence of alkane-degrading Bacterium Alcanivorax venustensis ISO4.</title>
        <authorList>
            <person name="Lai Q."/>
            <person name="Shao Z."/>
        </authorList>
    </citation>
    <scope>NUCLEOTIDE SEQUENCE [LARGE SCALE GENOMIC DNA]</scope>
    <source>
        <strain evidence="1 2">ISO4</strain>
    </source>
</reference>
<evidence type="ECO:0008006" key="3">
    <source>
        <dbReference type="Google" id="ProtNLM"/>
    </source>
</evidence>
<dbReference type="EMBL" id="ARXR01000046">
    <property type="protein sequence ID" value="MBF5054466.1"/>
    <property type="molecule type" value="Genomic_DNA"/>
</dbReference>
<accession>A0ABS0AJZ4</accession>